<dbReference type="InterPro" id="IPR036864">
    <property type="entry name" value="Zn2-C6_fun-type_DNA-bd_sf"/>
</dbReference>
<dbReference type="GO" id="GO:0008270">
    <property type="term" value="F:zinc ion binding"/>
    <property type="evidence" value="ECO:0007669"/>
    <property type="project" value="InterPro"/>
</dbReference>
<comment type="subcellular location">
    <subcellularLocation>
        <location evidence="1">Nucleus</location>
    </subcellularLocation>
</comment>
<protein>
    <recommendedName>
        <fullName evidence="4">Zn(2)-C6 fungal-type domain-containing protein</fullName>
    </recommendedName>
</protein>
<keyword evidence="2" id="KW-0539">Nucleus</keyword>
<dbReference type="Proteomes" id="UP000616885">
    <property type="component" value="Unassembled WGS sequence"/>
</dbReference>
<dbReference type="GO" id="GO:0000976">
    <property type="term" value="F:transcription cis-regulatory region binding"/>
    <property type="evidence" value="ECO:0007669"/>
    <property type="project" value="TreeGrafter"/>
</dbReference>
<feature type="region of interest" description="Disordered" evidence="3">
    <location>
        <begin position="1"/>
        <end position="29"/>
    </location>
</feature>
<dbReference type="EMBL" id="JADCTT010000003">
    <property type="protein sequence ID" value="KAF9755639.1"/>
    <property type="molecule type" value="Genomic_DNA"/>
</dbReference>
<dbReference type="InterPro" id="IPR001138">
    <property type="entry name" value="Zn2Cys6_DnaBD"/>
</dbReference>
<gene>
    <name evidence="5" type="ORF">IM811_011080</name>
</gene>
<dbReference type="PANTHER" id="PTHR37534">
    <property type="entry name" value="TRANSCRIPTIONAL ACTIVATOR PROTEIN UGA3"/>
    <property type="match status" value="1"/>
</dbReference>
<evidence type="ECO:0000313" key="5">
    <source>
        <dbReference type="EMBL" id="KAF9755639.1"/>
    </source>
</evidence>
<dbReference type="Gene3D" id="4.10.240.10">
    <property type="entry name" value="Zn(2)-C6 fungal-type DNA-binding domain"/>
    <property type="match status" value="1"/>
</dbReference>
<dbReference type="PROSITE" id="PS00463">
    <property type="entry name" value="ZN2_CY6_FUNGAL_1"/>
    <property type="match status" value="1"/>
</dbReference>
<proteinExistence type="predicted"/>
<dbReference type="Pfam" id="PF11951">
    <property type="entry name" value="Fungal_trans_2"/>
    <property type="match status" value="1"/>
</dbReference>
<evidence type="ECO:0000313" key="6">
    <source>
        <dbReference type="Proteomes" id="UP000616885"/>
    </source>
</evidence>
<name>A0A8H7TQA2_BIOOC</name>
<dbReference type="SMART" id="SM00066">
    <property type="entry name" value="GAL4"/>
    <property type="match status" value="1"/>
</dbReference>
<organism evidence="5 6">
    <name type="scientific">Bionectria ochroleuca</name>
    <name type="common">Gliocladium roseum</name>
    <dbReference type="NCBI Taxonomy" id="29856"/>
    <lineage>
        <taxon>Eukaryota</taxon>
        <taxon>Fungi</taxon>
        <taxon>Dikarya</taxon>
        <taxon>Ascomycota</taxon>
        <taxon>Pezizomycotina</taxon>
        <taxon>Sordariomycetes</taxon>
        <taxon>Hypocreomycetidae</taxon>
        <taxon>Hypocreales</taxon>
        <taxon>Bionectriaceae</taxon>
        <taxon>Clonostachys</taxon>
    </lineage>
</organism>
<dbReference type="GO" id="GO:0045944">
    <property type="term" value="P:positive regulation of transcription by RNA polymerase II"/>
    <property type="evidence" value="ECO:0007669"/>
    <property type="project" value="TreeGrafter"/>
</dbReference>
<dbReference type="Pfam" id="PF00172">
    <property type="entry name" value="Zn_clus"/>
    <property type="match status" value="1"/>
</dbReference>
<dbReference type="GO" id="GO:0000981">
    <property type="term" value="F:DNA-binding transcription factor activity, RNA polymerase II-specific"/>
    <property type="evidence" value="ECO:0007669"/>
    <property type="project" value="InterPro"/>
</dbReference>
<evidence type="ECO:0000256" key="2">
    <source>
        <dbReference type="ARBA" id="ARBA00023242"/>
    </source>
</evidence>
<feature type="domain" description="Zn(2)-C6 fungal-type" evidence="4">
    <location>
        <begin position="30"/>
        <end position="58"/>
    </location>
</feature>
<evidence type="ECO:0000256" key="1">
    <source>
        <dbReference type="ARBA" id="ARBA00004123"/>
    </source>
</evidence>
<evidence type="ECO:0000259" key="4">
    <source>
        <dbReference type="PROSITE" id="PS50048"/>
    </source>
</evidence>
<dbReference type="AlphaFoldDB" id="A0A8H7TQA2"/>
<sequence length="702" mass="78212">MTEATKQATPDHKRRPRRQSAPTKSRSRAGCLTCKSKHIKCDEKRPSCQKCTDKGLRCGGYWKGFKWSYKHQPNALDDDEQSPPRDSQFDDLTFDHNKDDAVLDNAPDIIIGSADRASSVPRVLPYQLDEDIEELGMLSALDKSSQDSSWVLGANLAFDFMSDSCSETSLVPQLGAEMEPTMSLSNLKIGNPPIPTAAPPPAVALPQQIPRTPRISMGGSDATLTLISSWFDQVCPAWSAFDSDSNLNRKLAGDLWHNSATVFNSLQSMSASFLAARLPQMRPSALNLLRTATVCIQAEARSIRAKAQLDTIPTGLLFSLFCLGTTVCWLDSGRMGLPFLKEAKLLLCRLRQQFVPTRNEDLEQLTFFKKSLLYWEMLLVVVDDMDPTDTRESPSEELMQPQEATGEGIIDMLPHPWTGVSSRTQRLFSQSIGLCRAYRKKLSMPLGSLRDLPAGMQDLEEAQKIEEQLLELEFSPFAALADLNDTGDQRTPWLHLTFVAEAYQLASLLQLYVTFPELVSMRLPRESAFPWNGPVPWDKWIVPLTLRLVKLLEQVPPDSGSRVIQPMLYICASTGLRYEYGANFDTEQTGFSPSDARNIEMGVSFDDSSDILGYIDQIYKSGNGEPASPEAVSRMGLEVANARAFIMKRLDLLESTLQPRPVMVAKELVKAVWAAYDAEPAGFTSVHWFDVMDSQDLRSLFG</sequence>
<dbReference type="GO" id="GO:0005634">
    <property type="term" value="C:nucleus"/>
    <property type="evidence" value="ECO:0007669"/>
    <property type="project" value="UniProtKB-SubCell"/>
</dbReference>
<evidence type="ECO:0000256" key="3">
    <source>
        <dbReference type="SAM" id="MobiDB-lite"/>
    </source>
</evidence>
<feature type="region of interest" description="Disordered" evidence="3">
    <location>
        <begin position="73"/>
        <end position="93"/>
    </location>
</feature>
<reference evidence="5" key="1">
    <citation type="submission" date="2020-10" db="EMBL/GenBank/DDBJ databases">
        <title>High-Quality Genome Resource of Clonostachys rosea strain S41 by Oxford Nanopore Long-Read Sequencing.</title>
        <authorList>
            <person name="Wang H."/>
        </authorList>
    </citation>
    <scope>NUCLEOTIDE SEQUENCE</scope>
    <source>
        <strain evidence="5">S41</strain>
    </source>
</reference>
<dbReference type="CDD" id="cd00067">
    <property type="entry name" value="GAL4"/>
    <property type="match status" value="1"/>
</dbReference>
<accession>A0A8H7TQA2</accession>
<dbReference type="PANTHER" id="PTHR37534:SF11">
    <property type="entry name" value="ZN(II)2CYS6 TRANSCRIPTION FACTOR (EUROFUNG)"/>
    <property type="match status" value="1"/>
</dbReference>
<dbReference type="InterPro" id="IPR021858">
    <property type="entry name" value="Fun_TF"/>
</dbReference>
<dbReference type="PROSITE" id="PS50048">
    <property type="entry name" value="ZN2_CY6_FUNGAL_2"/>
    <property type="match status" value="1"/>
</dbReference>
<dbReference type="SUPFAM" id="SSF57701">
    <property type="entry name" value="Zn2/Cys6 DNA-binding domain"/>
    <property type="match status" value="1"/>
</dbReference>
<comment type="caution">
    <text evidence="5">The sequence shown here is derived from an EMBL/GenBank/DDBJ whole genome shotgun (WGS) entry which is preliminary data.</text>
</comment>